<feature type="transmembrane region" description="Helical" evidence="2">
    <location>
        <begin position="602"/>
        <end position="623"/>
    </location>
</feature>
<reference evidence="5 6" key="1">
    <citation type="submission" date="2018-06" db="EMBL/GenBank/DDBJ databases">
        <authorList>
            <consortium name="Pathogen Informatics"/>
            <person name="Doyle S."/>
        </authorList>
    </citation>
    <scope>NUCLEOTIDE SEQUENCE [LARGE SCALE GENOMIC DNA]</scope>
    <source>
        <strain evidence="5 6">NCTC11370</strain>
    </source>
</reference>
<keyword evidence="1" id="KW-0813">Transport</keyword>
<feature type="transmembrane region" description="Helical" evidence="2">
    <location>
        <begin position="738"/>
        <end position="759"/>
    </location>
</feature>
<gene>
    <name evidence="5" type="primary">norB_3</name>
    <name evidence="4" type="synonym">norB_2</name>
    <name evidence="4" type="ORF">NCTC11370_03510</name>
    <name evidence="5" type="ORF">NCTC11370_03757</name>
</gene>
<keyword evidence="6" id="KW-1185">Reference proteome</keyword>
<evidence type="ECO:0000313" key="4">
    <source>
        <dbReference type="EMBL" id="STO91532.1"/>
    </source>
</evidence>
<dbReference type="Gene3D" id="1.20.210.10">
    <property type="entry name" value="Cytochrome c oxidase-like, subunit I domain"/>
    <property type="match status" value="1"/>
</dbReference>
<dbReference type="GO" id="GO:0016020">
    <property type="term" value="C:membrane"/>
    <property type="evidence" value="ECO:0007669"/>
    <property type="project" value="InterPro"/>
</dbReference>
<dbReference type="EMBL" id="UGGT01000002">
    <property type="protein sequence ID" value="STO91532.1"/>
    <property type="molecule type" value="Genomic_DNA"/>
</dbReference>
<evidence type="ECO:0000256" key="1">
    <source>
        <dbReference type="ARBA" id="ARBA00022660"/>
    </source>
</evidence>
<evidence type="ECO:0000313" key="5">
    <source>
        <dbReference type="EMBL" id="STO91779.1"/>
    </source>
</evidence>
<feature type="domain" description="Cytochrome oxidase subunit I profile" evidence="3">
    <location>
        <begin position="499"/>
        <end position="783"/>
    </location>
</feature>
<dbReference type="PANTHER" id="PTHR10422:SF38">
    <property type="entry name" value="CYTOCHROME B SUBUNIT OF NITRIC OXIDE REDUCTASE"/>
    <property type="match status" value="1"/>
</dbReference>
<dbReference type="SUPFAM" id="SSF81442">
    <property type="entry name" value="Cytochrome c oxidase subunit I-like"/>
    <property type="match status" value="1"/>
</dbReference>
<dbReference type="Pfam" id="PF22085">
    <property type="entry name" value="NorB_cytochrome_c-like"/>
    <property type="match status" value="1"/>
</dbReference>
<feature type="transmembrane region" description="Helical" evidence="2">
    <location>
        <begin position="534"/>
        <end position="555"/>
    </location>
</feature>
<keyword evidence="5" id="KW-0560">Oxidoreductase</keyword>
<dbReference type="Pfam" id="PF00115">
    <property type="entry name" value="COX1"/>
    <property type="match status" value="1"/>
</dbReference>
<feature type="transmembrane region" description="Helical" evidence="2">
    <location>
        <begin position="418"/>
        <end position="439"/>
    </location>
</feature>
<feature type="transmembrane region" description="Helical" evidence="2">
    <location>
        <begin position="684"/>
        <end position="704"/>
    </location>
</feature>
<organism evidence="5 6">
    <name type="scientific">Fluoribacter dumoffii</name>
    <dbReference type="NCBI Taxonomy" id="463"/>
    <lineage>
        <taxon>Bacteria</taxon>
        <taxon>Pseudomonadati</taxon>
        <taxon>Pseudomonadota</taxon>
        <taxon>Gammaproteobacteria</taxon>
        <taxon>Legionellales</taxon>
        <taxon>Legionellaceae</taxon>
        <taxon>Fluoribacter</taxon>
    </lineage>
</organism>
<dbReference type="OrthoDB" id="9767153at2"/>
<feature type="transmembrane region" description="Helical" evidence="2">
    <location>
        <begin position="21"/>
        <end position="43"/>
    </location>
</feature>
<protein>
    <submittedName>
        <fullName evidence="5">Nitric oxide reductase subunit B</fullName>
        <ecNumber evidence="5">1.7.2.5</ecNumber>
    </submittedName>
</protein>
<feature type="transmembrane region" description="Helical" evidence="2">
    <location>
        <begin position="239"/>
        <end position="259"/>
    </location>
</feature>
<dbReference type="EC" id="1.7.2.5" evidence="5"/>
<dbReference type="InterPro" id="IPR054309">
    <property type="entry name" value="NorB_cytochrome_c-like"/>
</dbReference>
<dbReference type="RefSeq" id="WP_061504283.1">
    <property type="nucleotide sequence ID" value="NZ_UGGT01000002.1"/>
</dbReference>
<keyword evidence="2" id="KW-0472">Membrane</keyword>
<feature type="transmembrane region" description="Helical" evidence="2">
    <location>
        <begin position="459"/>
        <end position="479"/>
    </location>
</feature>
<dbReference type="PROSITE" id="PS50855">
    <property type="entry name" value="COX1"/>
    <property type="match status" value="1"/>
</dbReference>
<keyword evidence="1" id="KW-0679">Respiratory chain</keyword>
<keyword evidence="2" id="KW-1133">Transmembrane helix</keyword>
<evidence type="ECO:0000313" key="6">
    <source>
        <dbReference type="Proteomes" id="UP000254554"/>
    </source>
</evidence>
<name>A0A377IUB5_9GAMM</name>
<dbReference type="InterPro" id="IPR023616">
    <property type="entry name" value="Cyt_c_oxase-like_su1_dom"/>
</dbReference>
<dbReference type="PANTHER" id="PTHR10422">
    <property type="entry name" value="CYTOCHROME C OXIDASE SUBUNIT 1"/>
    <property type="match status" value="1"/>
</dbReference>
<feature type="transmembrane region" description="Helical" evidence="2">
    <location>
        <begin position="372"/>
        <end position="398"/>
    </location>
</feature>
<feature type="transmembrane region" description="Helical" evidence="2">
    <location>
        <begin position="499"/>
        <end position="522"/>
    </location>
</feature>
<feature type="transmembrane region" description="Helical" evidence="2">
    <location>
        <begin position="643"/>
        <end position="664"/>
    </location>
</feature>
<dbReference type="Proteomes" id="UP000254554">
    <property type="component" value="Unassembled WGS sequence"/>
</dbReference>
<feature type="transmembrane region" description="Helical" evidence="2">
    <location>
        <begin position="342"/>
        <end position="360"/>
    </location>
</feature>
<keyword evidence="1" id="KW-0249">Electron transport</keyword>
<proteinExistence type="predicted"/>
<sequence>MTQNKKTITEYAQETNDPVALVLKWILLFTALLCFMVLIWGTYKTYQLAPPLPQQFQTQSGYVVMTEDDIVAGKAGFQRADLMDYGSLYGMGSYFGEDYTATNLLRLGRLVEEKIAQARYGKSFAALSEEEQYLARKTMQRELQNTDLSAPISVLSQYVADSIGQLKQEIASTLLNHDAKKGWTKAYSLDEQSALRTAEFLIYSSLTTIAHRPGQNSSYTNNWPYEPSMGNSPTPATFYWTWVSFCFVFLGFGAILYIYHRYLSVPDNSPRTPLFMHFKPLTSSQRKVGQYFLVVAVILLIQIGVGAIMAHYYSEREGFYGIAINDYLPFNFLRDVHIQTPIVWIALSWISAAVFIAPIISKKEAKGQGFLVSVLFWVTLFVVGGALIGDYLGIMGYVNQYWFWIGNQGLSYLQLGRLWQIGFCLGLFLWSFIVFRGMWPQWSAVKKATVQFWTGRIRLEHLFWASTANVAVLYCFGMIPLTGIEKSFTITDFWRWWVVHLWVEQSFEFFAACATAYLLMGTGLVSRALAERTMYFETILIFLGGVVGTGHHWYWTGTPDIWVPLGSMFSFIEVLPLVLLIIDAIEHRQLIKRQGDFTYNLAYLYVLGASFWNFVGAGVFGGGTLNAPLVNYYEHGTFLTLNHAHTALFGAFGLLGLGLIYFCLRYAAGKRLPWSDRLGTWAFWLYNLGLLLWIVLNFFPIGWAQLMDVYEHGFAHARSLEFYNTTLLWQWLRLPGDVVFALGALIMAYDFISKLAPFFPKLAKIYLSRNQYLLPNEMGGDGN</sequence>
<evidence type="ECO:0000259" key="3">
    <source>
        <dbReference type="PROSITE" id="PS50855"/>
    </source>
</evidence>
<accession>A0A377IUB5</accession>
<dbReference type="GO" id="GO:0009060">
    <property type="term" value="P:aerobic respiration"/>
    <property type="evidence" value="ECO:0007669"/>
    <property type="project" value="InterPro"/>
</dbReference>
<dbReference type="AlphaFoldDB" id="A0A377IUB5"/>
<dbReference type="InterPro" id="IPR000883">
    <property type="entry name" value="Cyt_C_Oxase_1"/>
</dbReference>
<evidence type="ECO:0000256" key="2">
    <source>
        <dbReference type="SAM" id="Phobius"/>
    </source>
</evidence>
<dbReference type="GO" id="GO:0016966">
    <property type="term" value="F:nitric oxide reductase activity"/>
    <property type="evidence" value="ECO:0007669"/>
    <property type="project" value="UniProtKB-EC"/>
</dbReference>
<keyword evidence="2" id="KW-0812">Transmembrane</keyword>
<feature type="transmembrane region" description="Helical" evidence="2">
    <location>
        <begin position="561"/>
        <end position="582"/>
    </location>
</feature>
<dbReference type="GO" id="GO:0020037">
    <property type="term" value="F:heme binding"/>
    <property type="evidence" value="ECO:0007669"/>
    <property type="project" value="InterPro"/>
</dbReference>
<dbReference type="EMBL" id="UGGT01000005">
    <property type="protein sequence ID" value="STO91779.1"/>
    <property type="molecule type" value="Genomic_DNA"/>
</dbReference>
<dbReference type="InterPro" id="IPR036927">
    <property type="entry name" value="Cyt_c_oxase-like_su1_sf"/>
</dbReference>
<feature type="transmembrane region" description="Helical" evidence="2">
    <location>
        <begin position="291"/>
        <end position="313"/>
    </location>
</feature>
<dbReference type="GO" id="GO:0004129">
    <property type="term" value="F:cytochrome-c oxidase activity"/>
    <property type="evidence" value="ECO:0007669"/>
    <property type="project" value="InterPro"/>
</dbReference>